<dbReference type="InterPro" id="IPR048509">
    <property type="entry name" value="TMEM106_C"/>
</dbReference>
<sequence>MEYDTNPQTALVRSGPVDNQDEVQFQSTSQNRENAHNLTSPVGGYEEFFGGTIPCPSCRGAGRIPREKENQLVALIPLSDKRLKPSRTLWYVLLAVVVCTLIGGLLAYFLFPHSIQLLSNSPTLQPTYLYVNTTEELVNMTIVNEYNVTNHNYYGVNVNNLSVTLTFDQHIIARSVNNTLLYVPLKSTRQLMIKINLTFSGDEGYIANYCARKIHRSHTVLIPFEATLKSTYFGGTFENTLTTYQHVRCSNNGYLK</sequence>
<gene>
    <name evidence="9" type="ORF">LSH36_1058g00004</name>
</gene>
<feature type="domain" description="Transmembrane protein 106 N-terminal" evidence="8">
    <location>
        <begin position="26"/>
        <end position="88"/>
    </location>
</feature>
<dbReference type="PANTHER" id="PTHR28556:SF4">
    <property type="entry name" value="TRANSMEMBRANE PROTEIN 106A"/>
    <property type="match status" value="1"/>
</dbReference>
<evidence type="ECO:0000256" key="5">
    <source>
        <dbReference type="ARBA" id="ARBA00023136"/>
    </source>
</evidence>
<feature type="domain" description="Transmembrane protein 106 C-terminal" evidence="7">
    <location>
        <begin position="123"/>
        <end position="252"/>
    </location>
</feature>
<evidence type="ECO:0000259" key="7">
    <source>
        <dbReference type="Pfam" id="PF07092"/>
    </source>
</evidence>
<dbReference type="Pfam" id="PF21002">
    <property type="entry name" value="TMEM106_N"/>
    <property type="match status" value="1"/>
</dbReference>
<comment type="subcellular location">
    <subcellularLocation>
        <location evidence="1">Endomembrane system</location>
    </subcellularLocation>
</comment>
<comment type="caution">
    <text evidence="9">The sequence shown here is derived from an EMBL/GenBank/DDBJ whole genome shotgun (WGS) entry which is preliminary data.</text>
</comment>
<proteinExistence type="inferred from homology"/>
<comment type="similarity">
    <text evidence="2">Belongs to the TMEM106 family.</text>
</comment>
<dbReference type="AlphaFoldDB" id="A0AAD9IWP5"/>
<evidence type="ECO:0000313" key="9">
    <source>
        <dbReference type="EMBL" id="KAK2141675.1"/>
    </source>
</evidence>
<keyword evidence="5 6" id="KW-0472">Membrane</keyword>
<evidence type="ECO:0000256" key="4">
    <source>
        <dbReference type="ARBA" id="ARBA00022989"/>
    </source>
</evidence>
<keyword evidence="4 6" id="KW-1133">Transmembrane helix</keyword>
<evidence type="ECO:0000256" key="3">
    <source>
        <dbReference type="ARBA" id="ARBA00022692"/>
    </source>
</evidence>
<evidence type="ECO:0008006" key="11">
    <source>
        <dbReference type="Google" id="ProtNLM"/>
    </source>
</evidence>
<dbReference type="GO" id="GO:0012505">
    <property type="term" value="C:endomembrane system"/>
    <property type="evidence" value="ECO:0007669"/>
    <property type="project" value="UniProtKB-SubCell"/>
</dbReference>
<name>A0AAD9IWP5_9ANNE</name>
<keyword evidence="3 6" id="KW-0812">Transmembrane</keyword>
<evidence type="ECO:0000313" key="10">
    <source>
        <dbReference type="Proteomes" id="UP001208570"/>
    </source>
</evidence>
<accession>A0AAD9IWP5</accession>
<dbReference type="InterPro" id="IPR009790">
    <property type="entry name" value="TMEM106"/>
</dbReference>
<evidence type="ECO:0000256" key="2">
    <source>
        <dbReference type="ARBA" id="ARBA00008111"/>
    </source>
</evidence>
<evidence type="ECO:0000259" key="8">
    <source>
        <dbReference type="Pfam" id="PF21002"/>
    </source>
</evidence>
<reference evidence="9" key="1">
    <citation type="journal article" date="2023" name="Mol. Biol. Evol.">
        <title>Third-Generation Sequencing Reveals the Adaptive Role of the Epigenome in Three Deep-Sea Polychaetes.</title>
        <authorList>
            <person name="Perez M."/>
            <person name="Aroh O."/>
            <person name="Sun Y."/>
            <person name="Lan Y."/>
            <person name="Juniper S.K."/>
            <person name="Young C.R."/>
            <person name="Angers B."/>
            <person name="Qian P.Y."/>
        </authorList>
    </citation>
    <scope>NUCLEOTIDE SEQUENCE</scope>
    <source>
        <strain evidence="9">P08H-3</strain>
    </source>
</reference>
<evidence type="ECO:0000256" key="1">
    <source>
        <dbReference type="ARBA" id="ARBA00004308"/>
    </source>
</evidence>
<keyword evidence="10" id="KW-1185">Reference proteome</keyword>
<dbReference type="PANTHER" id="PTHR28556">
    <property type="entry name" value="TRANSMEMBRANE PROTEIN 106B"/>
    <property type="match status" value="1"/>
</dbReference>
<protein>
    <recommendedName>
        <fullName evidence="11">Transmembrane protein 106B</fullName>
    </recommendedName>
</protein>
<feature type="transmembrane region" description="Helical" evidence="6">
    <location>
        <begin position="89"/>
        <end position="111"/>
    </location>
</feature>
<dbReference type="Pfam" id="PF07092">
    <property type="entry name" value="TMEM106"/>
    <property type="match status" value="1"/>
</dbReference>
<dbReference type="InterPro" id="IPR048511">
    <property type="entry name" value="TMEM106_N"/>
</dbReference>
<dbReference type="EMBL" id="JAODUP010001058">
    <property type="protein sequence ID" value="KAK2141675.1"/>
    <property type="molecule type" value="Genomic_DNA"/>
</dbReference>
<organism evidence="9 10">
    <name type="scientific">Paralvinella palmiformis</name>
    <dbReference type="NCBI Taxonomy" id="53620"/>
    <lineage>
        <taxon>Eukaryota</taxon>
        <taxon>Metazoa</taxon>
        <taxon>Spiralia</taxon>
        <taxon>Lophotrochozoa</taxon>
        <taxon>Annelida</taxon>
        <taxon>Polychaeta</taxon>
        <taxon>Sedentaria</taxon>
        <taxon>Canalipalpata</taxon>
        <taxon>Terebellida</taxon>
        <taxon>Terebelliformia</taxon>
        <taxon>Alvinellidae</taxon>
        <taxon>Paralvinella</taxon>
    </lineage>
</organism>
<dbReference type="Proteomes" id="UP001208570">
    <property type="component" value="Unassembled WGS sequence"/>
</dbReference>
<evidence type="ECO:0000256" key="6">
    <source>
        <dbReference type="SAM" id="Phobius"/>
    </source>
</evidence>